<comment type="caution">
    <text evidence="1">The sequence shown here is derived from an EMBL/GenBank/DDBJ whole genome shotgun (WGS) entry which is preliminary data.</text>
</comment>
<dbReference type="Proteomes" id="UP000693946">
    <property type="component" value="Linkage Group LG8"/>
</dbReference>
<reference evidence="1 2" key="1">
    <citation type="journal article" date="2021" name="Sci. Rep.">
        <title>Chromosome anchoring in Senegalese sole (Solea senegalensis) reveals sex-associated markers and genome rearrangements in flatfish.</title>
        <authorList>
            <person name="Guerrero-Cozar I."/>
            <person name="Gomez-Garrido J."/>
            <person name="Berbel C."/>
            <person name="Martinez-Blanch J.F."/>
            <person name="Alioto T."/>
            <person name="Claros M.G."/>
            <person name="Gagnaire P.A."/>
            <person name="Manchado M."/>
        </authorList>
    </citation>
    <scope>NUCLEOTIDE SEQUENCE [LARGE SCALE GENOMIC DNA]</scope>
    <source>
        <strain evidence="1">Sse05_10M</strain>
    </source>
</reference>
<sequence length="84" mass="9296">MDAESIRIIKKIQPPLLTPSTSCCRPSKTGSQARRELFLFCLPPPARPVLSSDTEMTNPSCQLDKPTTRLFGAGITHSVKNKRQ</sequence>
<dbReference type="EMBL" id="JAGKHQ010000020">
    <property type="protein sequence ID" value="KAG7479644.1"/>
    <property type="molecule type" value="Genomic_DNA"/>
</dbReference>
<keyword evidence="2" id="KW-1185">Reference proteome</keyword>
<name>A0AAV6PX76_SOLSE</name>
<evidence type="ECO:0000313" key="1">
    <source>
        <dbReference type="EMBL" id="KAG7479644.1"/>
    </source>
</evidence>
<protein>
    <submittedName>
        <fullName evidence="1">Uncharacterized protein</fullName>
    </submittedName>
</protein>
<gene>
    <name evidence="1" type="ORF">JOB18_030962</name>
</gene>
<proteinExistence type="predicted"/>
<organism evidence="1 2">
    <name type="scientific">Solea senegalensis</name>
    <name type="common">Senegalese sole</name>
    <dbReference type="NCBI Taxonomy" id="28829"/>
    <lineage>
        <taxon>Eukaryota</taxon>
        <taxon>Metazoa</taxon>
        <taxon>Chordata</taxon>
        <taxon>Craniata</taxon>
        <taxon>Vertebrata</taxon>
        <taxon>Euteleostomi</taxon>
        <taxon>Actinopterygii</taxon>
        <taxon>Neopterygii</taxon>
        <taxon>Teleostei</taxon>
        <taxon>Neoteleostei</taxon>
        <taxon>Acanthomorphata</taxon>
        <taxon>Carangaria</taxon>
        <taxon>Pleuronectiformes</taxon>
        <taxon>Pleuronectoidei</taxon>
        <taxon>Soleidae</taxon>
        <taxon>Solea</taxon>
    </lineage>
</organism>
<accession>A0AAV6PX76</accession>
<dbReference type="AlphaFoldDB" id="A0AAV6PX76"/>
<evidence type="ECO:0000313" key="2">
    <source>
        <dbReference type="Proteomes" id="UP000693946"/>
    </source>
</evidence>